<sequence>MHQRIKLSQFHKKPSAFYHHTGLSS</sequence>
<reference evidence="1" key="1">
    <citation type="submission" date="2018-02" db="EMBL/GenBank/DDBJ databases">
        <title>Rhizophora mucronata_Transcriptome.</title>
        <authorList>
            <person name="Meera S.P."/>
            <person name="Sreeshan A."/>
            <person name="Augustine A."/>
        </authorList>
    </citation>
    <scope>NUCLEOTIDE SEQUENCE</scope>
    <source>
        <tissue evidence="1">Leaf</tissue>
    </source>
</reference>
<accession>A0A2P2MH18</accession>
<dbReference type="EMBL" id="GGEC01049045">
    <property type="protein sequence ID" value="MBX29529.1"/>
    <property type="molecule type" value="Transcribed_RNA"/>
</dbReference>
<protein>
    <submittedName>
        <fullName evidence="1">Uncharacterized protein</fullName>
    </submittedName>
</protein>
<evidence type="ECO:0000313" key="1">
    <source>
        <dbReference type="EMBL" id="MBX29529.1"/>
    </source>
</evidence>
<organism evidence="1">
    <name type="scientific">Rhizophora mucronata</name>
    <name type="common">Asiatic mangrove</name>
    <dbReference type="NCBI Taxonomy" id="61149"/>
    <lineage>
        <taxon>Eukaryota</taxon>
        <taxon>Viridiplantae</taxon>
        <taxon>Streptophyta</taxon>
        <taxon>Embryophyta</taxon>
        <taxon>Tracheophyta</taxon>
        <taxon>Spermatophyta</taxon>
        <taxon>Magnoliopsida</taxon>
        <taxon>eudicotyledons</taxon>
        <taxon>Gunneridae</taxon>
        <taxon>Pentapetalae</taxon>
        <taxon>rosids</taxon>
        <taxon>fabids</taxon>
        <taxon>Malpighiales</taxon>
        <taxon>Rhizophoraceae</taxon>
        <taxon>Rhizophora</taxon>
    </lineage>
</organism>
<proteinExistence type="predicted"/>
<dbReference type="AlphaFoldDB" id="A0A2P2MH18"/>
<name>A0A2P2MH18_RHIMU</name>